<dbReference type="InterPro" id="IPR031360">
    <property type="entry name" value="TrpP"/>
</dbReference>
<feature type="transmembrane region" description="Helical" evidence="1">
    <location>
        <begin position="107"/>
        <end position="130"/>
    </location>
</feature>
<reference evidence="2" key="1">
    <citation type="submission" date="2022-12" db="EMBL/GenBank/DDBJ databases">
        <authorList>
            <person name="Wang J."/>
        </authorList>
    </citation>
    <scope>NUCLEOTIDE SEQUENCE</scope>
    <source>
        <strain evidence="2">HY-45-18</strain>
    </source>
</reference>
<comment type="caution">
    <text evidence="2">The sequence shown here is derived from an EMBL/GenBank/DDBJ whole genome shotgun (WGS) entry which is preliminary data.</text>
</comment>
<proteinExistence type="predicted"/>
<gene>
    <name evidence="2" type="ORF">OW763_08190</name>
</gene>
<dbReference type="EMBL" id="JAPQER010000002">
    <property type="protein sequence ID" value="MCY6484335.1"/>
    <property type="molecule type" value="Genomic_DNA"/>
</dbReference>
<feature type="transmembrane region" description="Helical" evidence="1">
    <location>
        <begin position="136"/>
        <end position="162"/>
    </location>
</feature>
<evidence type="ECO:0000256" key="1">
    <source>
        <dbReference type="SAM" id="Phobius"/>
    </source>
</evidence>
<dbReference type="Proteomes" id="UP001078443">
    <property type="component" value="Unassembled WGS sequence"/>
</dbReference>
<feature type="transmembrane region" description="Helical" evidence="1">
    <location>
        <begin position="9"/>
        <end position="25"/>
    </location>
</feature>
<evidence type="ECO:0000313" key="2">
    <source>
        <dbReference type="EMBL" id="MCY6484335.1"/>
    </source>
</evidence>
<keyword evidence="1" id="KW-1133">Transmembrane helix</keyword>
<keyword evidence="1" id="KW-0812">Transmembrane</keyword>
<accession>A0ABT4CZD0</accession>
<organism evidence="2 3">
    <name type="scientific">Clostridium aestuarii</name>
    <dbReference type="NCBI Taxonomy" id="338193"/>
    <lineage>
        <taxon>Bacteria</taxon>
        <taxon>Bacillati</taxon>
        <taxon>Bacillota</taxon>
        <taxon>Clostridia</taxon>
        <taxon>Eubacteriales</taxon>
        <taxon>Clostridiaceae</taxon>
        <taxon>Clostridium</taxon>
    </lineage>
</organism>
<dbReference type="RefSeq" id="WP_268040609.1">
    <property type="nucleotide sequence ID" value="NZ_JAPQER010000002.1"/>
</dbReference>
<sequence length="174" mass="18700">MNSNLKKGIINSLLLGIGLILHQISPPILSVKPDFMLAMMFIIIVLNKDYKTTLITGITCGILTALTTGFPGGQLPNIIDKIITANLMYFMFLPLRNRMSNQLKIILSSSVGTLISGFIFLFSASILVGLPGSVSLSTLFIAVVVPAALVNAIAGTVIFNAIQVSFKRSNINIF</sequence>
<feature type="transmembrane region" description="Helical" evidence="1">
    <location>
        <begin position="54"/>
        <end position="72"/>
    </location>
</feature>
<keyword evidence="3" id="KW-1185">Reference proteome</keyword>
<protein>
    <submittedName>
        <fullName evidence="2">Tryptophan transporter</fullName>
    </submittedName>
</protein>
<keyword evidence="1" id="KW-0472">Membrane</keyword>
<evidence type="ECO:0000313" key="3">
    <source>
        <dbReference type="Proteomes" id="UP001078443"/>
    </source>
</evidence>
<dbReference type="Pfam" id="PF17099">
    <property type="entry name" value="TrpP"/>
    <property type="match status" value="1"/>
</dbReference>
<name>A0ABT4CZD0_9CLOT</name>